<protein>
    <submittedName>
        <fullName evidence="3">Uncharacterized protein</fullName>
    </submittedName>
</protein>
<evidence type="ECO:0000313" key="2">
    <source>
        <dbReference type="Proteomes" id="UP000887565"/>
    </source>
</evidence>
<evidence type="ECO:0000256" key="1">
    <source>
        <dbReference type="SAM" id="MobiDB-lite"/>
    </source>
</evidence>
<reference evidence="3" key="1">
    <citation type="submission" date="2022-11" db="UniProtKB">
        <authorList>
            <consortium name="WormBaseParasite"/>
        </authorList>
    </citation>
    <scope>IDENTIFICATION</scope>
</reference>
<dbReference type="AlphaFoldDB" id="A0A915IE33"/>
<keyword evidence="2" id="KW-1185">Reference proteome</keyword>
<dbReference type="Proteomes" id="UP000887565">
    <property type="component" value="Unplaced"/>
</dbReference>
<feature type="region of interest" description="Disordered" evidence="1">
    <location>
        <begin position="1"/>
        <end position="32"/>
    </location>
</feature>
<proteinExistence type="predicted"/>
<dbReference type="WBParaSite" id="nRc.2.0.1.t12063-RA">
    <property type="protein sequence ID" value="nRc.2.0.1.t12063-RA"/>
    <property type="gene ID" value="nRc.2.0.1.g12063"/>
</dbReference>
<accession>A0A915IE33</accession>
<evidence type="ECO:0000313" key="3">
    <source>
        <dbReference type="WBParaSite" id="nRc.2.0.1.t12063-RA"/>
    </source>
</evidence>
<organism evidence="2 3">
    <name type="scientific">Romanomermis culicivorax</name>
    <name type="common">Nematode worm</name>
    <dbReference type="NCBI Taxonomy" id="13658"/>
    <lineage>
        <taxon>Eukaryota</taxon>
        <taxon>Metazoa</taxon>
        <taxon>Ecdysozoa</taxon>
        <taxon>Nematoda</taxon>
        <taxon>Enoplea</taxon>
        <taxon>Dorylaimia</taxon>
        <taxon>Mermithida</taxon>
        <taxon>Mermithoidea</taxon>
        <taxon>Mermithidae</taxon>
        <taxon>Romanomermis</taxon>
    </lineage>
</organism>
<sequence>MLNVQDMKSVKKEITHDSLNPRQAYGNEHPLSQTSRLEHMASVEVKSRKLTVNIEKIVEIRVAMIRAKFWSCFDVRTRYSSNFV</sequence>
<name>A0A915IE33_ROMCU</name>